<dbReference type="EMBL" id="CACRSJ010000109">
    <property type="protein sequence ID" value="VYS61608.1"/>
    <property type="molecule type" value="Genomic_DNA"/>
</dbReference>
<reference evidence="2 3" key="1">
    <citation type="submission" date="2019-11" db="EMBL/GenBank/DDBJ databases">
        <authorList>
            <person name="Jiao W.-B."/>
            <person name="Schneeberger K."/>
        </authorList>
    </citation>
    <scope>NUCLEOTIDE SEQUENCE [LARGE SCALE GENOMIC DNA]</scope>
    <source>
        <strain evidence="3">cv. An-1</strain>
    </source>
</reference>
<accession>A0A654FL68</accession>
<protein>
    <submittedName>
        <fullName evidence="2">Uncharacterized protein</fullName>
    </submittedName>
</protein>
<evidence type="ECO:0000313" key="3">
    <source>
        <dbReference type="Proteomes" id="UP000426265"/>
    </source>
</evidence>
<sequence>MGNSWRHWIALIECHQNGPIELGQIFSLPANRQAIWILMEPMLFWTQGIKGLGETAIQHGNIGFLKLDLFLGLLQISFKVQKEASKSPSKQLSPAKSPICGRSKSRSRSPSR</sequence>
<name>A0A654FL68_ARATH</name>
<evidence type="ECO:0000256" key="1">
    <source>
        <dbReference type="SAM" id="MobiDB-lite"/>
    </source>
</evidence>
<evidence type="ECO:0000313" key="2">
    <source>
        <dbReference type="EMBL" id="VYS61608.1"/>
    </source>
</evidence>
<dbReference type="Proteomes" id="UP000426265">
    <property type="component" value="Unassembled WGS sequence"/>
</dbReference>
<proteinExistence type="predicted"/>
<feature type="region of interest" description="Disordered" evidence="1">
    <location>
        <begin position="83"/>
        <end position="112"/>
    </location>
</feature>
<feature type="compositionally biased region" description="Basic residues" evidence="1">
    <location>
        <begin position="103"/>
        <end position="112"/>
    </location>
</feature>
<gene>
    <name evidence="2" type="ORF">AN1_LOCUS17037</name>
</gene>
<organism evidence="2 3">
    <name type="scientific">Arabidopsis thaliana</name>
    <name type="common">Mouse-ear cress</name>
    <dbReference type="NCBI Taxonomy" id="3702"/>
    <lineage>
        <taxon>Eukaryota</taxon>
        <taxon>Viridiplantae</taxon>
        <taxon>Streptophyta</taxon>
        <taxon>Embryophyta</taxon>
        <taxon>Tracheophyta</taxon>
        <taxon>Spermatophyta</taxon>
        <taxon>Magnoliopsida</taxon>
        <taxon>eudicotyledons</taxon>
        <taxon>Gunneridae</taxon>
        <taxon>Pentapetalae</taxon>
        <taxon>rosids</taxon>
        <taxon>malvids</taxon>
        <taxon>Brassicales</taxon>
        <taxon>Brassicaceae</taxon>
        <taxon>Camelineae</taxon>
        <taxon>Arabidopsis</taxon>
    </lineage>
</organism>
<dbReference type="AlphaFoldDB" id="A0A654FL68"/>